<dbReference type="Gene3D" id="3.10.450.530">
    <property type="entry name" value="Ribonuclease toxin, BrnT, of type II toxin-antitoxin system"/>
    <property type="match status" value="1"/>
</dbReference>
<proteinExistence type="predicted"/>
<dbReference type="InterPro" id="IPR038573">
    <property type="entry name" value="BrnT_sf"/>
</dbReference>
<comment type="caution">
    <text evidence="1">The sequence shown here is derived from an EMBL/GenBank/DDBJ whole genome shotgun (WGS) entry which is preliminary data.</text>
</comment>
<dbReference type="AlphaFoldDB" id="A0A932LYP3"/>
<gene>
    <name evidence="1" type="ORF">HYY65_00550</name>
</gene>
<dbReference type="EMBL" id="JACPSX010000008">
    <property type="protein sequence ID" value="MBI3013567.1"/>
    <property type="molecule type" value="Genomic_DNA"/>
</dbReference>
<reference evidence="1" key="1">
    <citation type="submission" date="2020-07" db="EMBL/GenBank/DDBJ databases">
        <title>Huge and variable diversity of episymbiotic CPR bacteria and DPANN archaea in groundwater ecosystems.</title>
        <authorList>
            <person name="He C.Y."/>
            <person name="Keren R."/>
            <person name="Whittaker M."/>
            <person name="Farag I.F."/>
            <person name="Doudna J."/>
            <person name="Cate J.H.D."/>
            <person name="Banfield J.F."/>
        </authorList>
    </citation>
    <scope>NUCLEOTIDE SEQUENCE</scope>
    <source>
        <strain evidence="1">NC_groundwater_717_Ag_S-0.2um_59_8</strain>
    </source>
</reference>
<evidence type="ECO:0000313" key="1">
    <source>
        <dbReference type="EMBL" id="MBI3013567.1"/>
    </source>
</evidence>
<name>A0A932LYP3_UNCTE</name>
<dbReference type="InterPro" id="IPR007460">
    <property type="entry name" value="BrnT_toxin"/>
</dbReference>
<dbReference type="Proteomes" id="UP000741360">
    <property type="component" value="Unassembled WGS sequence"/>
</dbReference>
<evidence type="ECO:0000313" key="2">
    <source>
        <dbReference type="Proteomes" id="UP000741360"/>
    </source>
</evidence>
<dbReference type="Pfam" id="PF04365">
    <property type="entry name" value="BrnT_toxin"/>
    <property type="match status" value="1"/>
</dbReference>
<protein>
    <submittedName>
        <fullName evidence="1">BrnT family toxin</fullName>
    </submittedName>
</protein>
<sequence>MEKPFQYQFEWDPVKARQNVKKHGVTFERAATIFLDPQTLSEFDEEYGQEEDWWVTLGLDRTGTLLVVCHTYREVTATSAWIRIISARKATRNEAKQYTRK</sequence>
<accession>A0A932LYP3</accession>
<organism evidence="1 2">
    <name type="scientific">Tectimicrobiota bacterium</name>
    <dbReference type="NCBI Taxonomy" id="2528274"/>
    <lineage>
        <taxon>Bacteria</taxon>
        <taxon>Pseudomonadati</taxon>
        <taxon>Nitrospinota/Tectimicrobiota group</taxon>
        <taxon>Candidatus Tectimicrobiota</taxon>
    </lineage>
</organism>